<dbReference type="OrthoDB" id="6777242at2759"/>
<keyword evidence="2" id="KW-0732">Signal</keyword>
<feature type="signal peptide" evidence="2">
    <location>
        <begin position="1"/>
        <end position="22"/>
    </location>
</feature>
<reference evidence="3 4" key="1">
    <citation type="submission" date="2019-01" db="EMBL/GenBank/DDBJ databases">
        <authorList>
            <person name="Sayadi A."/>
        </authorList>
    </citation>
    <scope>NUCLEOTIDE SEQUENCE [LARGE SCALE GENOMIC DNA]</scope>
</reference>
<feature type="region of interest" description="Disordered" evidence="1">
    <location>
        <begin position="485"/>
        <end position="512"/>
    </location>
</feature>
<evidence type="ECO:0000256" key="2">
    <source>
        <dbReference type="SAM" id="SignalP"/>
    </source>
</evidence>
<feature type="region of interest" description="Disordered" evidence="1">
    <location>
        <begin position="444"/>
        <end position="466"/>
    </location>
</feature>
<proteinExistence type="predicted"/>
<sequence>MDTRYIITVVAITFLSKSLAIAENLEQIKQDHLNPANNEDNTGTVKDHSKRTIFSPSHNAAWAKHVAVKPNGARHLIGYSPVDFRYTAVLKPVIRHQGYRYEKPKIQFHLKKPGGWKPVRPIGLPVNVPPPVSKPIHFDNFHPTGAGHLDVIHNRPIPHVDHIHTRPEHIHFDHIHQVPVQQFVIAPQPVAVRPQIPQPPPVPIVPQAVPAHPPVLHQPAHVLPQSPFFEVTKPDLGVLPFGAVFQTHVLREVPAPQLRPLLPAPSLPIAPAAPALPLPPAVPVAPPVPAAPAVPVHPAAFPLPQPLPAVPVAPAPPALPVAPGAPGVAVASHLYPPGTTVEYHGGTNFVNLLNNQVPVLPQVPVNAAHPILPNHFHLQYPQIPQHAQIPVEHQEPHYYNPHIHQVGQPHFQEAVHPHQHLPNGQIDFQEAGHNIYQQNVPTSDTSHFQEEAQQHNQQHEQNQLHYSPADQVSSQQIYYNLPPEYQGHHNFEEQGYQYPQPGGVIQPGQTDLQLPLHLPHHPGFEGTNRDLQVNNDNGFKPSIQLEPPFKKK</sequence>
<dbReference type="Proteomes" id="UP000410492">
    <property type="component" value="Unassembled WGS sequence"/>
</dbReference>
<evidence type="ECO:0000313" key="4">
    <source>
        <dbReference type="Proteomes" id="UP000410492"/>
    </source>
</evidence>
<keyword evidence="4" id="KW-1185">Reference proteome</keyword>
<dbReference type="EMBL" id="CAACVG010008823">
    <property type="protein sequence ID" value="VEN51170.1"/>
    <property type="molecule type" value="Genomic_DNA"/>
</dbReference>
<dbReference type="AlphaFoldDB" id="A0A653CTB3"/>
<organism evidence="3 4">
    <name type="scientific">Callosobruchus maculatus</name>
    <name type="common">Southern cowpea weevil</name>
    <name type="synonym">Pulse bruchid</name>
    <dbReference type="NCBI Taxonomy" id="64391"/>
    <lineage>
        <taxon>Eukaryota</taxon>
        <taxon>Metazoa</taxon>
        <taxon>Ecdysozoa</taxon>
        <taxon>Arthropoda</taxon>
        <taxon>Hexapoda</taxon>
        <taxon>Insecta</taxon>
        <taxon>Pterygota</taxon>
        <taxon>Neoptera</taxon>
        <taxon>Endopterygota</taxon>
        <taxon>Coleoptera</taxon>
        <taxon>Polyphaga</taxon>
        <taxon>Cucujiformia</taxon>
        <taxon>Chrysomeloidea</taxon>
        <taxon>Chrysomelidae</taxon>
        <taxon>Bruchinae</taxon>
        <taxon>Bruchini</taxon>
        <taxon>Callosobruchus</taxon>
    </lineage>
</organism>
<evidence type="ECO:0000256" key="1">
    <source>
        <dbReference type="SAM" id="MobiDB-lite"/>
    </source>
</evidence>
<protein>
    <submittedName>
        <fullName evidence="3">Uncharacterized protein</fullName>
    </submittedName>
</protein>
<gene>
    <name evidence="3" type="ORF">CALMAC_LOCUS11714</name>
</gene>
<feature type="chain" id="PRO_5024806637" evidence="2">
    <location>
        <begin position="23"/>
        <end position="552"/>
    </location>
</feature>
<feature type="compositionally biased region" description="Low complexity" evidence="1">
    <location>
        <begin position="454"/>
        <end position="463"/>
    </location>
</feature>
<name>A0A653CTB3_CALMS</name>
<evidence type="ECO:0000313" key="3">
    <source>
        <dbReference type="EMBL" id="VEN51170.1"/>
    </source>
</evidence>
<accession>A0A653CTB3</accession>